<comment type="similarity">
    <text evidence="2">Belongs to the YkuD family.</text>
</comment>
<dbReference type="PANTHER" id="PTHR30582:SF24">
    <property type="entry name" value="L,D-TRANSPEPTIDASE ERFK_SRFK-RELATED"/>
    <property type="match status" value="1"/>
</dbReference>
<dbReference type="PROSITE" id="PS52029">
    <property type="entry name" value="LD_TPASE"/>
    <property type="match status" value="1"/>
</dbReference>
<name>K2M5C6_9HYPH</name>
<dbReference type="Gene3D" id="2.40.440.10">
    <property type="entry name" value="L,D-transpeptidase catalytic domain-like"/>
    <property type="match status" value="1"/>
</dbReference>
<comment type="pathway">
    <text evidence="1 9">Cell wall biogenesis; peptidoglycan biosynthesis.</text>
</comment>
<keyword evidence="4" id="KW-0808">Transferase</keyword>
<sequence>MRLTEVFSRMALLALLAAVPGTAALAEETRATVRQFDPATGSWVRKERSLTFKSPWSDSAIRPQVVPFAEKLPAGTIVVDTAQRRLFHLRGDGTAMRYGIGVGREGFDWRGRERISRKAEWPDWRPPADMVRREAAEGRILPAVMEGGPENPLGARALYLGSTLFRIHGTNQPWTIGKAVSSGCIRMMNDDVIALYNQVKIGTLVVVR</sequence>
<organism evidence="12 13">
    <name type="scientific">Nitratireductor pacificus pht-3B</name>
    <dbReference type="NCBI Taxonomy" id="391937"/>
    <lineage>
        <taxon>Bacteria</taxon>
        <taxon>Pseudomonadati</taxon>
        <taxon>Pseudomonadota</taxon>
        <taxon>Alphaproteobacteria</taxon>
        <taxon>Hyphomicrobiales</taxon>
        <taxon>Phyllobacteriaceae</taxon>
        <taxon>Nitratireductor</taxon>
    </lineage>
</organism>
<dbReference type="GO" id="GO:0008360">
    <property type="term" value="P:regulation of cell shape"/>
    <property type="evidence" value="ECO:0007669"/>
    <property type="project" value="UniProtKB-UniRule"/>
</dbReference>
<protein>
    <submittedName>
        <fullName evidence="12">ErfK/YbiS/YcfS/YnhG family protein</fullName>
    </submittedName>
</protein>
<dbReference type="CDD" id="cd16913">
    <property type="entry name" value="YkuD_like"/>
    <property type="match status" value="1"/>
</dbReference>
<evidence type="ECO:0000256" key="2">
    <source>
        <dbReference type="ARBA" id="ARBA00005992"/>
    </source>
</evidence>
<feature type="chain" id="PRO_5003863398" evidence="10">
    <location>
        <begin position="27"/>
        <end position="208"/>
    </location>
</feature>
<dbReference type="SUPFAM" id="SSF141523">
    <property type="entry name" value="L,D-transpeptidase catalytic domain-like"/>
    <property type="match status" value="1"/>
</dbReference>
<dbReference type="InterPro" id="IPR038063">
    <property type="entry name" value="Transpep_catalytic_dom"/>
</dbReference>
<evidence type="ECO:0000256" key="8">
    <source>
        <dbReference type="ARBA" id="ARBA00023316"/>
    </source>
</evidence>
<evidence type="ECO:0000256" key="5">
    <source>
        <dbReference type="ARBA" id="ARBA00022801"/>
    </source>
</evidence>
<keyword evidence="10" id="KW-0732">Signal</keyword>
<keyword evidence="13" id="KW-1185">Reference proteome</keyword>
<proteinExistence type="inferred from homology"/>
<dbReference type="GO" id="GO:0071972">
    <property type="term" value="F:peptidoglycan L,D-transpeptidase activity"/>
    <property type="evidence" value="ECO:0007669"/>
    <property type="project" value="TreeGrafter"/>
</dbReference>
<evidence type="ECO:0000313" key="12">
    <source>
        <dbReference type="EMBL" id="EKF17346.1"/>
    </source>
</evidence>
<feature type="active site" description="Proton donor/acceptor" evidence="9">
    <location>
        <position position="168"/>
    </location>
</feature>
<dbReference type="GO" id="GO:0016757">
    <property type="term" value="F:glycosyltransferase activity"/>
    <property type="evidence" value="ECO:0007669"/>
    <property type="project" value="UniProtKB-KW"/>
</dbReference>
<dbReference type="UniPathway" id="UPA00219"/>
<dbReference type="FunFam" id="2.40.440.10:FF:000002">
    <property type="entry name" value="L,D-transpeptidase ErfK/SrfK"/>
    <property type="match status" value="1"/>
</dbReference>
<evidence type="ECO:0000256" key="9">
    <source>
        <dbReference type="PROSITE-ProRule" id="PRU01373"/>
    </source>
</evidence>
<dbReference type="GO" id="GO:0071555">
    <property type="term" value="P:cell wall organization"/>
    <property type="evidence" value="ECO:0007669"/>
    <property type="project" value="UniProtKB-UniRule"/>
</dbReference>
<evidence type="ECO:0000256" key="3">
    <source>
        <dbReference type="ARBA" id="ARBA00022676"/>
    </source>
</evidence>
<evidence type="ECO:0000256" key="1">
    <source>
        <dbReference type="ARBA" id="ARBA00004752"/>
    </source>
</evidence>
<feature type="signal peptide" evidence="10">
    <location>
        <begin position="1"/>
        <end position="26"/>
    </location>
</feature>
<keyword evidence="6 9" id="KW-0133">Cell shape</keyword>
<dbReference type="STRING" id="391937.NA2_18230"/>
<dbReference type="EMBL" id="AMRM01000025">
    <property type="protein sequence ID" value="EKF17346.1"/>
    <property type="molecule type" value="Genomic_DNA"/>
</dbReference>
<accession>K2M5C6</accession>
<dbReference type="Pfam" id="PF03734">
    <property type="entry name" value="YkuD"/>
    <property type="match status" value="1"/>
</dbReference>
<dbReference type="eggNOG" id="COG1376">
    <property type="taxonomic scope" value="Bacteria"/>
</dbReference>
<keyword evidence="8 9" id="KW-0961">Cell wall biogenesis/degradation</keyword>
<keyword evidence="3" id="KW-0328">Glycosyltransferase</keyword>
<evidence type="ECO:0000256" key="6">
    <source>
        <dbReference type="ARBA" id="ARBA00022960"/>
    </source>
</evidence>
<dbReference type="RefSeq" id="WP_008598630.1">
    <property type="nucleotide sequence ID" value="NZ_AMRM01000025.1"/>
</dbReference>
<dbReference type="AlphaFoldDB" id="K2M5C6"/>
<dbReference type="GO" id="GO:0005576">
    <property type="term" value="C:extracellular region"/>
    <property type="evidence" value="ECO:0007669"/>
    <property type="project" value="TreeGrafter"/>
</dbReference>
<evidence type="ECO:0000256" key="7">
    <source>
        <dbReference type="ARBA" id="ARBA00022984"/>
    </source>
</evidence>
<dbReference type="PATRIC" id="fig|391937.3.peg.3746"/>
<gene>
    <name evidence="12" type="ORF">NA2_18230</name>
</gene>
<comment type="caution">
    <text evidence="12">The sequence shown here is derived from an EMBL/GenBank/DDBJ whole genome shotgun (WGS) entry which is preliminary data.</text>
</comment>
<evidence type="ECO:0000259" key="11">
    <source>
        <dbReference type="PROSITE" id="PS52029"/>
    </source>
</evidence>
<keyword evidence="5" id="KW-0378">Hydrolase</keyword>
<dbReference type="GO" id="GO:0018104">
    <property type="term" value="P:peptidoglycan-protein cross-linking"/>
    <property type="evidence" value="ECO:0007669"/>
    <property type="project" value="TreeGrafter"/>
</dbReference>
<evidence type="ECO:0000256" key="10">
    <source>
        <dbReference type="SAM" id="SignalP"/>
    </source>
</evidence>
<dbReference type="Proteomes" id="UP000006786">
    <property type="component" value="Unassembled WGS sequence"/>
</dbReference>
<keyword evidence="7 9" id="KW-0573">Peptidoglycan synthesis</keyword>
<dbReference type="PANTHER" id="PTHR30582">
    <property type="entry name" value="L,D-TRANSPEPTIDASE"/>
    <property type="match status" value="1"/>
</dbReference>
<evidence type="ECO:0000256" key="4">
    <source>
        <dbReference type="ARBA" id="ARBA00022679"/>
    </source>
</evidence>
<evidence type="ECO:0000313" key="13">
    <source>
        <dbReference type="Proteomes" id="UP000006786"/>
    </source>
</evidence>
<feature type="active site" description="Nucleophile" evidence="9">
    <location>
        <position position="184"/>
    </location>
</feature>
<dbReference type="InterPro" id="IPR005490">
    <property type="entry name" value="LD_TPept_cat_dom"/>
</dbReference>
<feature type="domain" description="L,D-TPase catalytic" evidence="11">
    <location>
        <begin position="75"/>
        <end position="208"/>
    </location>
</feature>
<dbReference type="InterPro" id="IPR050979">
    <property type="entry name" value="LD-transpeptidase"/>
</dbReference>
<reference evidence="12 13" key="1">
    <citation type="journal article" date="2012" name="J. Bacteriol.">
        <title>Genome Sequence of Nitratireductor pacificus Type Strain pht-3B.</title>
        <authorList>
            <person name="Lai Q."/>
            <person name="Li G."/>
            <person name="Shao Z."/>
        </authorList>
    </citation>
    <scope>NUCLEOTIDE SEQUENCE [LARGE SCALE GENOMIC DNA]</scope>
    <source>
        <strain evidence="13">pht-3B</strain>
    </source>
</reference>